<reference evidence="3 4" key="1">
    <citation type="submission" date="2020-02" db="EMBL/GenBank/DDBJ databases">
        <title>Comparative genomics of sulfur disproportionating microorganisms.</title>
        <authorList>
            <person name="Ward L.M."/>
            <person name="Bertran E."/>
            <person name="Johnston D.T."/>
        </authorList>
    </citation>
    <scope>NUCLEOTIDE SEQUENCE [LARGE SCALE GENOMIC DNA]</scope>
    <source>
        <strain evidence="3 4">DSM 3696</strain>
    </source>
</reference>
<dbReference type="Proteomes" id="UP000469724">
    <property type="component" value="Unassembled WGS sequence"/>
</dbReference>
<dbReference type="RefSeq" id="WP_163303135.1">
    <property type="nucleotide sequence ID" value="NZ_JAAGRQ010000076.1"/>
</dbReference>
<gene>
    <name evidence="3" type="ORF">G3N56_15070</name>
</gene>
<name>A0A7K3NQJ3_9BACT</name>
<dbReference type="InterPro" id="IPR018247">
    <property type="entry name" value="EF_Hand_1_Ca_BS"/>
</dbReference>
<dbReference type="InterPro" id="IPR011992">
    <property type="entry name" value="EF-hand-dom_pair"/>
</dbReference>
<dbReference type="PANTHER" id="PTHR33734">
    <property type="entry name" value="LYSM DOMAIN-CONTAINING GPI-ANCHORED PROTEIN 2"/>
    <property type="match status" value="1"/>
</dbReference>
<accession>A0A7K3NQJ3</accession>
<evidence type="ECO:0000313" key="4">
    <source>
        <dbReference type="Proteomes" id="UP000469724"/>
    </source>
</evidence>
<dbReference type="Gene3D" id="3.10.350.10">
    <property type="entry name" value="LysM domain"/>
    <property type="match status" value="1"/>
</dbReference>
<feature type="compositionally biased region" description="Polar residues" evidence="1">
    <location>
        <begin position="157"/>
        <end position="173"/>
    </location>
</feature>
<dbReference type="EMBL" id="JAAGRQ010000076">
    <property type="protein sequence ID" value="NDY58055.1"/>
    <property type="molecule type" value="Genomic_DNA"/>
</dbReference>
<dbReference type="PANTHER" id="PTHR33734:SF22">
    <property type="entry name" value="MEMBRANE-BOUND LYTIC MUREIN TRANSGLYCOSYLASE D"/>
    <property type="match status" value="1"/>
</dbReference>
<protein>
    <submittedName>
        <fullName evidence="3">LysM peptidoglycan-binding domain-containing protein</fullName>
    </submittedName>
</protein>
<evidence type="ECO:0000256" key="1">
    <source>
        <dbReference type="SAM" id="MobiDB-lite"/>
    </source>
</evidence>
<sequence>MTKIMIPVAMFLALLTMGCGKDDSKSFGRADLNKDGKVIFEEGVIAYPDLTVEEFRLYDKDGGGALSGEEYAVFTAARKSGTPPPAKPQPVAEQAAAPVAPPQPDPAATAQSGSPQVPSAAALAPLPTDAPGAPGALQGQIPANTVTAPSVPDATAANASPPTQSIEVASTAISPEPEKKPAGPSTISYTVQRGDSLNKIARKFKVSVKDIMTKNKIDNPDKVAAGQVLDIPLHEGAAQPGAANGPTPDMTAFVEGFFAKSSAAAPDELLALYADEVDFYKKGVVKKDFVLEDKVRYFERWPARAYTLSGTPKVTPVPGTKRTRIDAPVRYQVKNGDKSASGEALFVFEVVTDGASPRIVFEDSSVTARP</sequence>
<dbReference type="InterPro" id="IPR036779">
    <property type="entry name" value="LysM_dom_sf"/>
</dbReference>
<dbReference type="PROSITE" id="PS00018">
    <property type="entry name" value="EF_HAND_1"/>
    <property type="match status" value="1"/>
</dbReference>
<dbReference type="SUPFAM" id="SSF47473">
    <property type="entry name" value="EF-hand"/>
    <property type="match status" value="1"/>
</dbReference>
<evidence type="ECO:0000259" key="2">
    <source>
        <dbReference type="PROSITE" id="PS51782"/>
    </source>
</evidence>
<dbReference type="SUPFAM" id="SSF54106">
    <property type="entry name" value="LysM domain"/>
    <property type="match status" value="1"/>
</dbReference>
<proteinExistence type="predicted"/>
<comment type="caution">
    <text evidence="3">The sequence shown here is derived from an EMBL/GenBank/DDBJ whole genome shotgun (WGS) entry which is preliminary data.</text>
</comment>
<dbReference type="Gene3D" id="1.10.238.10">
    <property type="entry name" value="EF-hand"/>
    <property type="match status" value="1"/>
</dbReference>
<feature type="compositionally biased region" description="Low complexity" evidence="1">
    <location>
        <begin position="89"/>
        <end position="98"/>
    </location>
</feature>
<dbReference type="InterPro" id="IPR018392">
    <property type="entry name" value="LysM"/>
</dbReference>
<organism evidence="3 4">
    <name type="scientific">Desulfolutivibrio sulfodismutans</name>
    <dbReference type="NCBI Taxonomy" id="63561"/>
    <lineage>
        <taxon>Bacteria</taxon>
        <taxon>Pseudomonadati</taxon>
        <taxon>Thermodesulfobacteriota</taxon>
        <taxon>Desulfovibrionia</taxon>
        <taxon>Desulfovibrionales</taxon>
        <taxon>Desulfovibrionaceae</taxon>
        <taxon>Desulfolutivibrio</taxon>
    </lineage>
</organism>
<feature type="compositionally biased region" description="Low complexity" evidence="1">
    <location>
        <begin position="118"/>
        <end position="137"/>
    </location>
</feature>
<feature type="domain" description="LysM" evidence="2">
    <location>
        <begin position="187"/>
        <end position="231"/>
    </location>
</feature>
<evidence type="ECO:0000313" key="3">
    <source>
        <dbReference type="EMBL" id="NDY58055.1"/>
    </source>
</evidence>
<dbReference type="PROSITE" id="PS51257">
    <property type="entry name" value="PROKAR_LIPOPROTEIN"/>
    <property type="match status" value="1"/>
</dbReference>
<dbReference type="SMART" id="SM00257">
    <property type="entry name" value="LysM"/>
    <property type="match status" value="1"/>
</dbReference>
<feature type="region of interest" description="Disordered" evidence="1">
    <location>
        <begin position="78"/>
        <end position="189"/>
    </location>
</feature>
<dbReference type="PROSITE" id="PS51782">
    <property type="entry name" value="LYSM"/>
    <property type="match status" value="1"/>
</dbReference>
<keyword evidence="4" id="KW-1185">Reference proteome</keyword>
<dbReference type="Pfam" id="PF01476">
    <property type="entry name" value="LysM"/>
    <property type="match status" value="1"/>
</dbReference>
<dbReference type="CDD" id="cd00118">
    <property type="entry name" value="LysM"/>
    <property type="match status" value="1"/>
</dbReference>
<dbReference type="AlphaFoldDB" id="A0A7K3NQJ3"/>